<evidence type="ECO:0000256" key="3">
    <source>
        <dbReference type="ARBA" id="ARBA00022759"/>
    </source>
</evidence>
<protein>
    <submittedName>
        <fullName evidence="8">YicC family protein</fullName>
    </submittedName>
</protein>
<keyword evidence="3" id="KW-0255">Endonuclease</keyword>
<evidence type="ECO:0000256" key="2">
    <source>
        <dbReference type="ARBA" id="ARBA00022722"/>
    </source>
</evidence>
<reference evidence="8 9" key="1">
    <citation type="journal article" date="2017" name="Genome Announc.">
        <title>Complete Genome Sequences of Two Acetylene-Fermenting Pelobacter acetylenicus Strains.</title>
        <authorList>
            <person name="Sutton J.M."/>
            <person name="Baesman S.M."/>
            <person name="Fierst J.L."/>
            <person name="Poret-Peterson A.T."/>
            <person name="Oremland R.S."/>
            <person name="Dunlap D.S."/>
            <person name="Akob D.M."/>
        </authorList>
    </citation>
    <scope>NUCLEOTIDE SEQUENCE [LARGE SCALE GENOMIC DNA]</scope>
    <source>
        <strain evidence="8 9">DSM 3247</strain>
    </source>
</reference>
<feature type="domain" description="Endoribonuclease YicC-like N-terminal" evidence="6">
    <location>
        <begin position="2"/>
        <end position="155"/>
    </location>
</feature>
<dbReference type="GO" id="GO:0016787">
    <property type="term" value="F:hydrolase activity"/>
    <property type="evidence" value="ECO:0007669"/>
    <property type="project" value="UniProtKB-KW"/>
</dbReference>
<keyword evidence="4" id="KW-0378">Hydrolase</keyword>
<feature type="domain" description="Endoribonuclease YicC-like C-terminal" evidence="7">
    <location>
        <begin position="174"/>
        <end position="292"/>
    </location>
</feature>
<name>A0A1L3GHU0_SYNAC</name>
<dbReference type="InterPro" id="IPR005229">
    <property type="entry name" value="YicC/YloC-like"/>
</dbReference>
<dbReference type="AlphaFoldDB" id="A0A1L3GHU0"/>
<dbReference type="NCBIfam" id="TIGR00255">
    <property type="entry name" value="YicC/YloC family endoribonuclease"/>
    <property type="match status" value="1"/>
</dbReference>
<dbReference type="Pfam" id="PF03755">
    <property type="entry name" value="YicC-like_N"/>
    <property type="match status" value="1"/>
</dbReference>
<dbReference type="PANTHER" id="PTHR30636">
    <property type="entry name" value="UPF0701 PROTEIN YICC"/>
    <property type="match status" value="1"/>
</dbReference>
<dbReference type="RefSeq" id="WP_072287354.1">
    <property type="nucleotide sequence ID" value="NZ_CP015455.1"/>
</dbReference>
<organism evidence="8 9">
    <name type="scientific">Syntrophotalea acetylenica</name>
    <name type="common">Pelobacter acetylenicus</name>
    <dbReference type="NCBI Taxonomy" id="29542"/>
    <lineage>
        <taxon>Bacteria</taxon>
        <taxon>Pseudomonadati</taxon>
        <taxon>Thermodesulfobacteriota</taxon>
        <taxon>Desulfuromonadia</taxon>
        <taxon>Desulfuromonadales</taxon>
        <taxon>Syntrophotaleaceae</taxon>
        <taxon>Syntrophotalea</taxon>
    </lineage>
</organism>
<comment type="cofactor">
    <cofactor evidence="1">
        <name>a divalent metal cation</name>
        <dbReference type="ChEBI" id="CHEBI:60240"/>
    </cofactor>
</comment>
<dbReference type="EMBL" id="CP015518">
    <property type="protein sequence ID" value="APG25513.1"/>
    <property type="molecule type" value="Genomic_DNA"/>
</dbReference>
<dbReference type="InterPro" id="IPR013527">
    <property type="entry name" value="YicC-like_N"/>
</dbReference>
<dbReference type="InterPro" id="IPR013551">
    <property type="entry name" value="YicC-like_C"/>
</dbReference>
<proteinExistence type="inferred from homology"/>
<dbReference type="STRING" id="29542.A6070_05150"/>
<evidence type="ECO:0000313" key="9">
    <source>
        <dbReference type="Proteomes" id="UP000182264"/>
    </source>
</evidence>
<dbReference type="Proteomes" id="UP000182264">
    <property type="component" value="Chromosome"/>
</dbReference>
<sequence>MIKSMTGYGKGQATADGIALTVEIKSVNHRYADISVKAPRFLLGCESEIKKQVGERLKRGKIDVFINVDNNACAARMPVLNKELAAAYMVLFRQMRAEFDLEGDITVDLLAGQKDVITIAEADPGEEAVIGCVGEALAKALSAMEQMRQTEGTATRHDMEEHLAHIEALLATARERAPQVPLEWREKLMERLARLENGFDVDPQRVAQEVAVFADRCDISEELARFSSHIEQFRGLFSVEEAVGRQMDFILQEMNRETNTMGSKSNDLQLTRVVVAMKADLEKIREQVQNIE</sequence>
<dbReference type="GO" id="GO:0004521">
    <property type="term" value="F:RNA endonuclease activity"/>
    <property type="evidence" value="ECO:0007669"/>
    <property type="project" value="InterPro"/>
</dbReference>
<evidence type="ECO:0000256" key="1">
    <source>
        <dbReference type="ARBA" id="ARBA00001968"/>
    </source>
</evidence>
<keyword evidence="9" id="KW-1185">Reference proteome</keyword>
<dbReference type="PANTHER" id="PTHR30636:SF3">
    <property type="entry name" value="UPF0701 PROTEIN YICC"/>
    <property type="match status" value="1"/>
</dbReference>
<accession>A0A1L3GHU0</accession>
<comment type="similarity">
    <text evidence="5">Belongs to the YicC/YloC family.</text>
</comment>
<evidence type="ECO:0000313" key="8">
    <source>
        <dbReference type="EMBL" id="APG25513.1"/>
    </source>
</evidence>
<gene>
    <name evidence="8" type="ORF">A7E75_11140</name>
</gene>
<dbReference type="Pfam" id="PF08340">
    <property type="entry name" value="YicC-like_C"/>
    <property type="match status" value="1"/>
</dbReference>
<evidence type="ECO:0000259" key="7">
    <source>
        <dbReference type="Pfam" id="PF08340"/>
    </source>
</evidence>
<evidence type="ECO:0000256" key="5">
    <source>
        <dbReference type="ARBA" id="ARBA00035648"/>
    </source>
</evidence>
<evidence type="ECO:0000259" key="6">
    <source>
        <dbReference type="Pfam" id="PF03755"/>
    </source>
</evidence>
<evidence type="ECO:0000256" key="4">
    <source>
        <dbReference type="ARBA" id="ARBA00022801"/>
    </source>
</evidence>
<dbReference type="OrthoDB" id="9771229at2"/>
<keyword evidence="2" id="KW-0540">Nuclease</keyword>
<dbReference type="KEGG" id="pace:A6070_05150"/>